<comment type="caution">
    <text evidence="1">The sequence shown here is derived from an EMBL/GenBank/DDBJ whole genome shotgun (WGS) entry which is preliminary data.</text>
</comment>
<dbReference type="PATRIC" id="fig|1217699.3.peg.2288"/>
<dbReference type="AlphaFoldDB" id="R9B0F0"/>
<dbReference type="EMBL" id="AQFL01000012">
    <property type="protein sequence ID" value="EOR07974.1"/>
    <property type="molecule type" value="Genomic_DNA"/>
</dbReference>
<gene>
    <name evidence="1" type="ORF">F896_02347</name>
</gene>
<protein>
    <submittedName>
        <fullName evidence="1">NitT/TauT family transport system substrate-binding protein</fullName>
    </submittedName>
</protein>
<evidence type="ECO:0000313" key="1">
    <source>
        <dbReference type="EMBL" id="EOR07974.1"/>
    </source>
</evidence>
<evidence type="ECO:0000313" key="2">
    <source>
        <dbReference type="Proteomes" id="UP000016203"/>
    </source>
</evidence>
<organism evidence="1 2">
    <name type="scientific">Acinetobacter genomosp. 15BJ</name>
    <dbReference type="NCBI Taxonomy" id="106651"/>
    <lineage>
        <taxon>Bacteria</taxon>
        <taxon>Pseudomonadati</taxon>
        <taxon>Pseudomonadota</taxon>
        <taxon>Gammaproteobacteria</taxon>
        <taxon>Moraxellales</taxon>
        <taxon>Moraxellaceae</taxon>
        <taxon>Acinetobacter</taxon>
    </lineage>
</organism>
<name>R9B0F0_9GAMM</name>
<accession>R9B0F0</accession>
<sequence length="92" mass="10461">MNYINDPATRQDAIHLMAKRASINPVAYERIMKGTKLLNLAENKRIFQKGSGFDSIYGASYYVNQFNLRQGLYAQSPVVDQLINPNLIEELP</sequence>
<reference evidence="1 2" key="1">
    <citation type="submission" date="2013-03" db="EMBL/GenBank/DDBJ databases">
        <title>The Genome Sequence of Acinetobacter sp. CIP 110321.</title>
        <authorList>
            <consortium name="The Broad Institute Genome Sequencing Platform"/>
            <consortium name="The Broad Institute Genome Sequencing Center for Infectious Disease"/>
            <person name="Cerqueira G."/>
            <person name="Feldgarden M."/>
            <person name="Courvalin P."/>
            <person name="Perichon B."/>
            <person name="Grillot-Courvalin C."/>
            <person name="Clermont D."/>
            <person name="Rocha E."/>
            <person name="Yoon E.-J."/>
            <person name="Nemec A."/>
            <person name="Walker B."/>
            <person name="Young S.K."/>
            <person name="Zeng Q."/>
            <person name="Gargeya S."/>
            <person name="Fitzgerald M."/>
            <person name="Haas B."/>
            <person name="Abouelleil A."/>
            <person name="Alvarado L."/>
            <person name="Arachchi H.M."/>
            <person name="Berlin A.M."/>
            <person name="Chapman S.B."/>
            <person name="Dewar J."/>
            <person name="Goldberg J."/>
            <person name="Griggs A."/>
            <person name="Gujja S."/>
            <person name="Hansen M."/>
            <person name="Howarth C."/>
            <person name="Imamovic A."/>
            <person name="Larimer J."/>
            <person name="McCowan C."/>
            <person name="Murphy C."/>
            <person name="Neiman D."/>
            <person name="Pearson M."/>
            <person name="Priest M."/>
            <person name="Roberts A."/>
            <person name="Saif S."/>
            <person name="Shea T."/>
            <person name="Sisk P."/>
            <person name="Sykes S."/>
            <person name="Wortman J."/>
            <person name="Nusbaum C."/>
            <person name="Birren B."/>
        </authorList>
    </citation>
    <scope>NUCLEOTIDE SEQUENCE [LARGE SCALE GENOMIC DNA]</scope>
    <source>
        <strain evidence="1 2">CIP 110321</strain>
    </source>
</reference>
<proteinExistence type="predicted"/>
<dbReference type="Proteomes" id="UP000016203">
    <property type="component" value="Unassembled WGS sequence"/>
</dbReference>
<dbReference type="HOGENOM" id="CLU_2406651_0_0_6"/>